<evidence type="ECO:0000313" key="1">
    <source>
        <dbReference type="EMBL" id="QJA91396.1"/>
    </source>
</evidence>
<dbReference type="EMBL" id="MT142985">
    <property type="protein sequence ID" value="QJA91396.1"/>
    <property type="molecule type" value="Genomic_DNA"/>
</dbReference>
<name>A0A6M3L983_9ZZZZ</name>
<gene>
    <name evidence="1" type="ORF">MM415B03374_0004</name>
</gene>
<organism evidence="1">
    <name type="scientific">viral metagenome</name>
    <dbReference type="NCBI Taxonomy" id="1070528"/>
    <lineage>
        <taxon>unclassified sequences</taxon>
        <taxon>metagenomes</taxon>
        <taxon>organismal metagenomes</taxon>
    </lineage>
</organism>
<proteinExistence type="predicted"/>
<accession>A0A6M3L983</accession>
<reference evidence="1" key="1">
    <citation type="submission" date="2020-03" db="EMBL/GenBank/DDBJ databases">
        <title>The deep terrestrial virosphere.</title>
        <authorList>
            <person name="Holmfeldt K."/>
            <person name="Nilsson E."/>
            <person name="Simone D."/>
            <person name="Lopez-Fernandez M."/>
            <person name="Wu X."/>
            <person name="de Brujin I."/>
            <person name="Lundin D."/>
            <person name="Andersson A."/>
            <person name="Bertilsson S."/>
            <person name="Dopson M."/>
        </authorList>
    </citation>
    <scope>NUCLEOTIDE SEQUENCE</scope>
    <source>
        <strain evidence="1">MM415B03374</strain>
    </source>
</reference>
<dbReference type="AlphaFoldDB" id="A0A6M3L983"/>
<protein>
    <submittedName>
        <fullName evidence="1">Uncharacterized protein</fullName>
    </submittedName>
</protein>
<sequence>MGTNKIDANVQGKVGTETITNFATIGDASAALVGATITGAIAGTTVTGTTITGTGAVSGANVRATNYVRVGTNRFLFASGLNTQASMVAAATALAGTASIKGSLMLGNGRVWYFVSDTSASPINLD</sequence>